<keyword evidence="1" id="KW-0694">RNA-binding</keyword>
<name>B8BU62_THAPS</name>
<feature type="region of interest" description="Disordered" evidence="2">
    <location>
        <begin position="81"/>
        <end position="103"/>
    </location>
</feature>
<dbReference type="RefSeq" id="XP_002287784.1">
    <property type="nucleotide sequence ID" value="XM_002287748.1"/>
</dbReference>
<dbReference type="SUPFAM" id="SSF54928">
    <property type="entry name" value="RNA-binding domain, RBD"/>
    <property type="match status" value="1"/>
</dbReference>
<keyword evidence="6" id="KW-1185">Reference proteome</keyword>
<dbReference type="PROSITE" id="PS50102">
    <property type="entry name" value="RRM"/>
    <property type="match status" value="1"/>
</dbReference>
<accession>B8BU62</accession>
<dbReference type="GeneID" id="7450228"/>
<dbReference type="OMA" id="MEECTSS"/>
<proteinExistence type="predicted"/>
<keyword evidence="3" id="KW-0472">Membrane</keyword>
<dbReference type="CDD" id="cd00590">
    <property type="entry name" value="RRM_SF"/>
    <property type="match status" value="1"/>
</dbReference>
<feature type="compositionally biased region" description="Polar residues" evidence="2">
    <location>
        <begin position="81"/>
        <end position="91"/>
    </location>
</feature>
<gene>
    <name evidence="5" type="ORF">THAPSDRAFT_21246</name>
</gene>
<dbReference type="HOGENOM" id="CLU_403084_0_0_1"/>
<evidence type="ECO:0000313" key="6">
    <source>
        <dbReference type="Proteomes" id="UP000001449"/>
    </source>
</evidence>
<dbReference type="InParanoid" id="B8BU62"/>
<keyword evidence="3" id="KW-0812">Transmembrane</keyword>
<dbReference type="EMBL" id="CM000639">
    <property type="protein sequence ID" value="EED95227.1"/>
    <property type="molecule type" value="Genomic_DNA"/>
</dbReference>
<dbReference type="InterPro" id="IPR035979">
    <property type="entry name" value="RBD_domain_sf"/>
</dbReference>
<protein>
    <recommendedName>
        <fullName evidence="4">RRM domain-containing protein</fullName>
    </recommendedName>
</protein>
<evidence type="ECO:0000256" key="3">
    <source>
        <dbReference type="SAM" id="Phobius"/>
    </source>
</evidence>
<dbReference type="InterPro" id="IPR000504">
    <property type="entry name" value="RRM_dom"/>
</dbReference>
<dbReference type="eggNOG" id="ENOG502RR83">
    <property type="taxonomic scope" value="Eukaryota"/>
</dbReference>
<reference evidence="5 6" key="2">
    <citation type="journal article" date="2008" name="Nature">
        <title>The Phaeodactylum genome reveals the evolutionary history of diatom genomes.</title>
        <authorList>
            <person name="Bowler C."/>
            <person name="Allen A.E."/>
            <person name="Badger J.H."/>
            <person name="Grimwood J."/>
            <person name="Jabbari K."/>
            <person name="Kuo A."/>
            <person name="Maheswari U."/>
            <person name="Martens C."/>
            <person name="Maumus F."/>
            <person name="Otillar R.P."/>
            <person name="Rayko E."/>
            <person name="Salamov A."/>
            <person name="Vandepoele K."/>
            <person name="Beszteri B."/>
            <person name="Gruber A."/>
            <person name="Heijde M."/>
            <person name="Katinka M."/>
            <person name="Mock T."/>
            <person name="Valentin K."/>
            <person name="Verret F."/>
            <person name="Berges J.A."/>
            <person name="Brownlee C."/>
            <person name="Cadoret J.P."/>
            <person name="Chiovitti A."/>
            <person name="Choi C.J."/>
            <person name="Coesel S."/>
            <person name="De Martino A."/>
            <person name="Detter J.C."/>
            <person name="Durkin C."/>
            <person name="Falciatore A."/>
            <person name="Fournet J."/>
            <person name="Haruta M."/>
            <person name="Huysman M.J."/>
            <person name="Jenkins B.D."/>
            <person name="Jiroutova K."/>
            <person name="Jorgensen R.E."/>
            <person name="Joubert Y."/>
            <person name="Kaplan A."/>
            <person name="Kroger N."/>
            <person name="Kroth P.G."/>
            <person name="La Roche J."/>
            <person name="Lindquist E."/>
            <person name="Lommer M."/>
            <person name="Martin-Jezequel V."/>
            <person name="Lopez P.J."/>
            <person name="Lucas S."/>
            <person name="Mangogna M."/>
            <person name="McGinnis K."/>
            <person name="Medlin L.K."/>
            <person name="Montsant A."/>
            <person name="Oudot-Le Secq M.P."/>
            <person name="Napoli C."/>
            <person name="Obornik M."/>
            <person name="Parker M.S."/>
            <person name="Petit J.L."/>
            <person name="Porcel B.M."/>
            <person name="Poulsen N."/>
            <person name="Robison M."/>
            <person name="Rychlewski L."/>
            <person name="Rynearson T.A."/>
            <person name="Schmutz J."/>
            <person name="Shapiro H."/>
            <person name="Siaut M."/>
            <person name="Stanley M."/>
            <person name="Sussman M.R."/>
            <person name="Taylor A.R."/>
            <person name="Vardi A."/>
            <person name="von Dassow P."/>
            <person name="Vyverman W."/>
            <person name="Willis A."/>
            <person name="Wyrwicz L.S."/>
            <person name="Rokhsar D.S."/>
            <person name="Weissenbach J."/>
            <person name="Armbrust E.V."/>
            <person name="Green B.R."/>
            <person name="Van de Peer Y."/>
            <person name="Grigoriev I.V."/>
        </authorList>
    </citation>
    <scope>NUCLEOTIDE SEQUENCE [LARGE SCALE GENOMIC DNA]</scope>
    <source>
        <strain evidence="5 6">CCMP1335</strain>
    </source>
</reference>
<dbReference type="AlphaFoldDB" id="B8BU62"/>
<dbReference type="InterPro" id="IPR012677">
    <property type="entry name" value="Nucleotide-bd_a/b_plait_sf"/>
</dbReference>
<feature type="domain" description="RRM" evidence="4">
    <location>
        <begin position="653"/>
        <end position="734"/>
    </location>
</feature>
<keyword evidence="3" id="KW-1133">Transmembrane helix</keyword>
<evidence type="ECO:0000313" key="5">
    <source>
        <dbReference type="EMBL" id="EED95227.1"/>
    </source>
</evidence>
<dbReference type="KEGG" id="tps:THAPSDRAFT_21246"/>
<feature type="region of interest" description="Disordered" evidence="2">
    <location>
        <begin position="1"/>
        <end position="49"/>
    </location>
</feature>
<feature type="transmembrane region" description="Helical" evidence="3">
    <location>
        <begin position="400"/>
        <end position="421"/>
    </location>
</feature>
<dbReference type="Gene3D" id="3.30.70.330">
    <property type="match status" value="1"/>
</dbReference>
<feature type="compositionally biased region" description="Polar residues" evidence="2">
    <location>
        <begin position="9"/>
        <end position="23"/>
    </location>
</feature>
<organism evidence="5 6">
    <name type="scientific">Thalassiosira pseudonana</name>
    <name type="common">Marine diatom</name>
    <name type="synonym">Cyclotella nana</name>
    <dbReference type="NCBI Taxonomy" id="35128"/>
    <lineage>
        <taxon>Eukaryota</taxon>
        <taxon>Sar</taxon>
        <taxon>Stramenopiles</taxon>
        <taxon>Ochrophyta</taxon>
        <taxon>Bacillariophyta</taxon>
        <taxon>Coscinodiscophyceae</taxon>
        <taxon>Thalassiosirophycidae</taxon>
        <taxon>Thalassiosirales</taxon>
        <taxon>Thalassiosiraceae</taxon>
        <taxon>Thalassiosira</taxon>
    </lineage>
</organism>
<dbReference type="Proteomes" id="UP000001449">
    <property type="component" value="Chromosome 2"/>
</dbReference>
<dbReference type="PaxDb" id="35128-Thaps21246"/>
<feature type="compositionally biased region" description="Low complexity" evidence="2">
    <location>
        <begin position="133"/>
        <end position="154"/>
    </location>
</feature>
<dbReference type="GO" id="GO:0003723">
    <property type="term" value="F:RNA binding"/>
    <property type="evidence" value="ECO:0007669"/>
    <property type="project" value="UniProtKB-UniRule"/>
</dbReference>
<sequence>MSPRHMEECTSSDQIDLQMPTQTRQRRLDHRASQYRPGNTKASSKRRPRRHILLIGALAIGSLPSFASAQSASPISTIDVTSPSPVDTLTEASFPPNLKPTSEPTTIAPTISHMPSAIPSYPPTFYPTISHRPSASPTVSAAPSFPPSTSKPSYAPLPLPTPSPVIPPSAAPSLNTTTIIKRECSQILEISQNTEFNEVEIGIYQLQMQSYTANFGWLVSSPGIVTTCAVSGQDLAGGRRRGLLRLLDPLKRAWGRRTQTVVTPKILLVIQFTIMYESRYGYAIEDYPSLFQGYINGNLDTVTVDMQNRFLPVVSAGEVIVYNTKVPTISPTVGDGPPVIGGSPSPTIINGTDPSEPMYPSSAPSLRNSSSPGPSILLAPFMASTPKPTKEEIVEDRQSFVVGIAAGLTGAALVVLMIVIYKRRKNKQRKDAMAMVNADEAQRKNEMAATGTYYDLDTGVEVKADNDGMDRDYDEEGNIGNGDYLRDPPHNPAADSIMSNPSMVSGAGSFSSHGDGQEGVPLDPLQDEFDNYKNQSLEKIRNGVEESVYGAEGMMSLAMTRALMEEEGDVDVSWGGAVDSESLEANMLCETNDWLRKNENSSLDRRNQFFQEILNKMVITVRRDLIRPNYGTQAMHCCAAMLGLQLEKDIPNNVLLVYGMRKTNDLSQGKFYLMEAFKPFGDIENAAIAPSNKGFGFVRFVHPKSVERAFDRFRVSEIEVQDVSVMMKPLKPDF</sequence>
<reference evidence="5 6" key="1">
    <citation type="journal article" date="2004" name="Science">
        <title>The genome of the diatom Thalassiosira pseudonana: ecology, evolution, and metabolism.</title>
        <authorList>
            <person name="Armbrust E.V."/>
            <person name="Berges J.A."/>
            <person name="Bowler C."/>
            <person name="Green B.R."/>
            <person name="Martinez D."/>
            <person name="Putnam N.H."/>
            <person name="Zhou S."/>
            <person name="Allen A.E."/>
            <person name="Apt K.E."/>
            <person name="Bechner M."/>
            <person name="Brzezinski M.A."/>
            <person name="Chaal B.K."/>
            <person name="Chiovitti A."/>
            <person name="Davis A.K."/>
            <person name="Demarest M.S."/>
            <person name="Detter J.C."/>
            <person name="Glavina T."/>
            <person name="Goodstein D."/>
            <person name="Hadi M.Z."/>
            <person name="Hellsten U."/>
            <person name="Hildebrand M."/>
            <person name="Jenkins B.D."/>
            <person name="Jurka J."/>
            <person name="Kapitonov V.V."/>
            <person name="Kroger N."/>
            <person name="Lau W.W."/>
            <person name="Lane T.W."/>
            <person name="Larimer F.W."/>
            <person name="Lippmeier J.C."/>
            <person name="Lucas S."/>
            <person name="Medina M."/>
            <person name="Montsant A."/>
            <person name="Obornik M."/>
            <person name="Parker M.S."/>
            <person name="Palenik B."/>
            <person name="Pazour G.J."/>
            <person name="Richardson P.M."/>
            <person name="Rynearson T.A."/>
            <person name="Saito M.A."/>
            <person name="Schwartz D.C."/>
            <person name="Thamatrakoln K."/>
            <person name="Valentin K."/>
            <person name="Vardi A."/>
            <person name="Wilkerson F.P."/>
            <person name="Rokhsar D.S."/>
        </authorList>
    </citation>
    <scope>NUCLEOTIDE SEQUENCE [LARGE SCALE GENOMIC DNA]</scope>
    <source>
        <strain evidence="5 6">CCMP1335</strain>
    </source>
</reference>
<feature type="region of interest" description="Disordered" evidence="2">
    <location>
        <begin position="132"/>
        <end position="157"/>
    </location>
</feature>
<evidence type="ECO:0000256" key="1">
    <source>
        <dbReference type="PROSITE-ProRule" id="PRU00176"/>
    </source>
</evidence>
<evidence type="ECO:0000259" key="4">
    <source>
        <dbReference type="PROSITE" id="PS50102"/>
    </source>
</evidence>
<dbReference type="Pfam" id="PF00076">
    <property type="entry name" value="RRM_1"/>
    <property type="match status" value="1"/>
</dbReference>
<evidence type="ECO:0000256" key="2">
    <source>
        <dbReference type="SAM" id="MobiDB-lite"/>
    </source>
</evidence>